<feature type="signal peptide" evidence="1">
    <location>
        <begin position="1"/>
        <end position="20"/>
    </location>
</feature>
<dbReference type="AlphaFoldDB" id="A0A1W6ZBA9"/>
<evidence type="ECO:0000313" key="2">
    <source>
        <dbReference type="EMBL" id="ARP94663.1"/>
    </source>
</evidence>
<dbReference type="EMBL" id="CP021111">
    <property type="protein sequence ID" value="ARP94663.1"/>
    <property type="molecule type" value="Genomic_DNA"/>
</dbReference>
<keyword evidence="1" id="KW-0732">Signal</keyword>
<feature type="chain" id="PRO_5012416251" description="Toxin co-regulated pilus biosynthesis protein Q C-terminal domain-containing protein" evidence="1">
    <location>
        <begin position="21"/>
        <end position="235"/>
    </location>
</feature>
<dbReference type="Proteomes" id="UP000194161">
    <property type="component" value="Chromosome"/>
</dbReference>
<accession>A0A1W6ZBA9</accession>
<reference evidence="2 3" key="1">
    <citation type="submission" date="2017-05" db="EMBL/GenBank/DDBJ databases">
        <title>Complete and WGS of Bordetella genogroups.</title>
        <authorList>
            <person name="Spilker T."/>
            <person name="LiPuma J."/>
        </authorList>
    </citation>
    <scope>NUCLEOTIDE SEQUENCE [LARGE SCALE GENOMIC DNA]</scope>
    <source>
        <strain evidence="2 3">AU7206</strain>
    </source>
</reference>
<keyword evidence="3" id="KW-1185">Reference proteome</keyword>
<protein>
    <recommendedName>
        <fullName evidence="4">Toxin co-regulated pilus biosynthesis protein Q C-terminal domain-containing protein</fullName>
    </recommendedName>
</protein>
<evidence type="ECO:0000256" key="1">
    <source>
        <dbReference type="SAM" id="SignalP"/>
    </source>
</evidence>
<organism evidence="2 3">
    <name type="scientific">Bordetella genomosp. 13</name>
    <dbReference type="NCBI Taxonomy" id="463040"/>
    <lineage>
        <taxon>Bacteria</taxon>
        <taxon>Pseudomonadati</taxon>
        <taxon>Pseudomonadota</taxon>
        <taxon>Betaproteobacteria</taxon>
        <taxon>Burkholderiales</taxon>
        <taxon>Alcaligenaceae</taxon>
        <taxon>Bordetella</taxon>
    </lineage>
</organism>
<evidence type="ECO:0008006" key="4">
    <source>
        <dbReference type="Google" id="ProtNLM"/>
    </source>
</evidence>
<dbReference type="KEGG" id="bgm:CAL15_09840"/>
<gene>
    <name evidence="2" type="ORF">CAL15_09840</name>
</gene>
<name>A0A1W6ZBA9_9BORD</name>
<evidence type="ECO:0000313" key="3">
    <source>
        <dbReference type="Proteomes" id="UP000194161"/>
    </source>
</evidence>
<sequence length="235" mass="24509">MCAQPLLAMAVHAAPPAATAANDIAWSLPKGAVQTVLARHATLYGAPAHITYYEAPSSVSATIAHLRSHHPELGDLTVLQGMAVLSDRNPECLSTATVTGVGPARSAGTLSRVCWPAARSQSSAGPDWLPAGAQLAFDFSTQETAGRHRQQIWRHAEAPGVVRTAVRRNLLRSGWTPAPLDADGTQEWVRAAVVMAVDIVPAGSGSAIVTGTQFVQISPAPNVPQAHVASGEEAR</sequence>
<proteinExistence type="predicted"/>
<dbReference type="STRING" id="463040.CAL15_09840"/>